<dbReference type="STRING" id="746697.Aeqsu_1576"/>
<dbReference type="PATRIC" id="fig|746697.3.peg.1600"/>
<dbReference type="AlphaFoldDB" id="I3YVP3"/>
<feature type="domain" description="Glycosyl transferase family 28 C-terminal" evidence="1">
    <location>
        <begin position="217"/>
        <end position="330"/>
    </location>
</feature>
<name>I3YVP3_AEQSU</name>
<dbReference type="PANTHER" id="PTHR21015:SF22">
    <property type="entry name" value="GLYCOSYLTRANSFERASE"/>
    <property type="match status" value="1"/>
</dbReference>
<dbReference type="eggNOG" id="COG4671">
    <property type="taxonomic scope" value="Bacteria"/>
</dbReference>
<dbReference type="OrthoDB" id="9803241at2"/>
<dbReference type="SUPFAM" id="SSF53756">
    <property type="entry name" value="UDP-Glycosyltransferase/glycogen phosphorylase"/>
    <property type="match status" value="1"/>
</dbReference>
<dbReference type="GO" id="GO:0016758">
    <property type="term" value="F:hexosyltransferase activity"/>
    <property type="evidence" value="ECO:0007669"/>
    <property type="project" value="InterPro"/>
</dbReference>
<protein>
    <submittedName>
        <fullName evidence="2">Putative glycosyl transferase</fullName>
    </submittedName>
</protein>
<dbReference type="Proteomes" id="UP000006049">
    <property type="component" value="Chromosome"/>
</dbReference>
<dbReference type="EMBL" id="CP003280">
    <property type="protein sequence ID" value="AFL81061.1"/>
    <property type="molecule type" value="Genomic_DNA"/>
</dbReference>
<proteinExistence type="predicted"/>
<dbReference type="InterPro" id="IPR007235">
    <property type="entry name" value="Glyco_trans_28_C"/>
</dbReference>
<evidence type="ECO:0000313" key="3">
    <source>
        <dbReference type="Proteomes" id="UP000006049"/>
    </source>
</evidence>
<organism evidence="2 3">
    <name type="scientific">Aequorivita sublithincola (strain DSM 14238 / LMG 21431 / ACAM 643 / 9-3)</name>
    <dbReference type="NCBI Taxonomy" id="746697"/>
    <lineage>
        <taxon>Bacteria</taxon>
        <taxon>Pseudomonadati</taxon>
        <taxon>Bacteroidota</taxon>
        <taxon>Flavobacteriia</taxon>
        <taxon>Flavobacteriales</taxon>
        <taxon>Flavobacteriaceae</taxon>
        <taxon>Aequorivita</taxon>
    </lineage>
</organism>
<dbReference type="HOGENOM" id="CLU_789629_0_0_10"/>
<reference evidence="2 3" key="1">
    <citation type="submission" date="2012-06" db="EMBL/GenBank/DDBJ databases">
        <title>The complete genome of Aequorivita sublithincola DSM 14238.</title>
        <authorList>
            <consortium name="US DOE Joint Genome Institute (JGI-PGF)"/>
            <person name="Lucas S."/>
            <person name="Copeland A."/>
            <person name="Lapidus A."/>
            <person name="Goodwin L."/>
            <person name="Pitluck S."/>
            <person name="Peters L."/>
            <person name="Munk A.C.C."/>
            <person name="Kyrpides N."/>
            <person name="Mavromatis K."/>
            <person name="Pagani I."/>
            <person name="Ivanova N."/>
            <person name="Ovchinnikova G."/>
            <person name="Zeytun A."/>
            <person name="Detter J.C."/>
            <person name="Han C."/>
            <person name="Land M."/>
            <person name="Hauser L."/>
            <person name="Markowitz V."/>
            <person name="Cheng J.-F."/>
            <person name="Hugenholtz P."/>
            <person name="Woyke T."/>
            <person name="Wu D."/>
            <person name="Tindall B."/>
            <person name="Faehnrich R."/>
            <person name="Brambilla E."/>
            <person name="Klenk H.-P."/>
            <person name="Eisen J.A."/>
        </authorList>
    </citation>
    <scope>NUCLEOTIDE SEQUENCE [LARGE SCALE GENOMIC DNA]</scope>
    <source>
        <strain evidence="3">DSM 14238 / LMG 21431 / ACAM 643 / 9-3</strain>
    </source>
</reference>
<accession>I3YVP3</accession>
<dbReference type="KEGG" id="asl:Aeqsu_1576"/>
<gene>
    <name evidence="2" type="ordered locus">Aeqsu_1576</name>
</gene>
<sequence length="355" mass="40660">MLKKKTILVAPLHWGLGHATRCIPIIKALLEHNYDVLLASDGPALLLLQKEFPELESLELPSYNITYPKDGKYFKWKMLLKLPRIQQTISAEKCIVKQLFAAEKIDGIISDNRFGIRNSKIPCVFITHQLHVLSGSTSYFSSKIHQKIIKKFDVCWVPDTDDVVMNLSGKLGHLNHEPFPVKYIGVLSRMKKKEIPKTIDILALISGPEPQRTIFEEKLKATLKKSEKKVLIVRGIVEGEQKWQNFENIKTINFLLSDELEDTINKSKVVISRSGYTTIMDLTMLEKQAFFIPTPGQYEQEYLAKRLKNLGIVPSCKQDKFKLKKLEKIVVYKGLKSLSQKPVDFNELFSIFEGE</sequence>
<dbReference type="PANTHER" id="PTHR21015">
    <property type="entry name" value="UDP-N-ACETYLGLUCOSAMINE--N-ACETYLMURAMYL-(PENTAPEPTIDE) PYROPHOSPHORYL-UNDECAPRENOL N-ACETYLGLUCOSAMINE TRANSFERASE 1"/>
    <property type="match status" value="1"/>
</dbReference>
<dbReference type="RefSeq" id="WP_014782316.1">
    <property type="nucleotide sequence ID" value="NC_018013.1"/>
</dbReference>
<keyword evidence="3" id="KW-1185">Reference proteome</keyword>
<evidence type="ECO:0000313" key="2">
    <source>
        <dbReference type="EMBL" id="AFL81061.1"/>
    </source>
</evidence>
<dbReference type="Gene3D" id="3.40.50.2000">
    <property type="entry name" value="Glycogen Phosphorylase B"/>
    <property type="match status" value="1"/>
</dbReference>
<dbReference type="Pfam" id="PF04101">
    <property type="entry name" value="Glyco_tran_28_C"/>
    <property type="match status" value="1"/>
</dbReference>
<keyword evidence="2" id="KW-0808">Transferase</keyword>
<evidence type="ECO:0000259" key="1">
    <source>
        <dbReference type="Pfam" id="PF04101"/>
    </source>
</evidence>